<name>A0A2Y9JE78_ENHLU</name>
<dbReference type="KEGG" id="elk:111145494"/>
<keyword evidence="1" id="KW-1185">Reference proteome</keyword>
<proteinExistence type="predicted"/>
<gene>
    <name evidence="2" type="primary">LOC111145494</name>
</gene>
<protein>
    <submittedName>
        <fullName evidence="2">Uncharacterized protein LOC111145494</fullName>
    </submittedName>
</protein>
<accession>A0A2Y9JE78</accession>
<evidence type="ECO:0000313" key="2">
    <source>
        <dbReference type="RefSeq" id="XP_022356095.1"/>
    </source>
</evidence>
<dbReference type="RefSeq" id="XP_022356095.1">
    <property type="nucleotide sequence ID" value="XM_022500387.1"/>
</dbReference>
<reference evidence="2" key="1">
    <citation type="submission" date="2025-08" db="UniProtKB">
        <authorList>
            <consortium name="RefSeq"/>
        </authorList>
    </citation>
    <scope>IDENTIFICATION</scope>
    <source>
        <tissue evidence="2">Blood</tissue>
    </source>
</reference>
<dbReference type="GeneID" id="111145494"/>
<dbReference type="Proteomes" id="UP000248482">
    <property type="component" value="Unplaced"/>
</dbReference>
<evidence type="ECO:0000313" key="1">
    <source>
        <dbReference type="Proteomes" id="UP000248482"/>
    </source>
</evidence>
<dbReference type="AlphaFoldDB" id="A0A2Y9JE78"/>
<sequence>MGPGGEEGERGGRDSLPLLGDPGGADLLVRITWAGSRGAETGKRCASLRFPGRAVGHSEHGLARQRRGREAWASLALTTPFFLPQWCGRTIRLRFLWSLGLDNRCSACSSTRYLGTHTQSEHGVPRKIKEGASTVLNGEEQLECQQLEGPSSAQRRIRARPMGAPPSCHVQIWSSFKPRPVSCSPSSPVLGQVHLRIFEIKLLVLFNICYILWNKKTEKCLRTSAMVFSLQKYIKIW</sequence>
<organism evidence="1 2">
    <name type="scientific">Enhydra lutris kenyoni</name>
    <name type="common">northern sea otter</name>
    <dbReference type="NCBI Taxonomy" id="391180"/>
    <lineage>
        <taxon>Eukaryota</taxon>
        <taxon>Metazoa</taxon>
        <taxon>Chordata</taxon>
        <taxon>Craniata</taxon>
        <taxon>Vertebrata</taxon>
        <taxon>Euteleostomi</taxon>
        <taxon>Mammalia</taxon>
        <taxon>Eutheria</taxon>
        <taxon>Laurasiatheria</taxon>
        <taxon>Carnivora</taxon>
        <taxon>Caniformia</taxon>
        <taxon>Musteloidea</taxon>
        <taxon>Mustelidae</taxon>
        <taxon>Lutrinae</taxon>
        <taxon>Enhydra</taxon>
    </lineage>
</organism>